<dbReference type="EMBL" id="CM043018">
    <property type="protein sequence ID" value="KAI4462366.1"/>
    <property type="molecule type" value="Genomic_DNA"/>
</dbReference>
<evidence type="ECO:0000313" key="2">
    <source>
        <dbReference type="Proteomes" id="UP001056778"/>
    </source>
</evidence>
<organism evidence="1 2">
    <name type="scientific">Holotrichia oblita</name>
    <name type="common">Chafer beetle</name>
    <dbReference type="NCBI Taxonomy" id="644536"/>
    <lineage>
        <taxon>Eukaryota</taxon>
        <taxon>Metazoa</taxon>
        <taxon>Ecdysozoa</taxon>
        <taxon>Arthropoda</taxon>
        <taxon>Hexapoda</taxon>
        <taxon>Insecta</taxon>
        <taxon>Pterygota</taxon>
        <taxon>Neoptera</taxon>
        <taxon>Endopterygota</taxon>
        <taxon>Coleoptera</taxon>
        <taxon>Polyphaga</taxon>
        <taxon>Scarabaeiformia</taxon>
        <taxon>Scarabaeidae</taxon>
        <taxon>Melolonthinae</taxon>
        <taxon>Holotrichia</taxon>
    </lineage>
</organism>
<reference evidence="1" key="1">
    <citation type="submission" date="2022-04" db="EMBL/GenBank/DDBJ databases">
        <title>Chromosome-scale genome assembly of Holotrichia oblita Faldermann.</title>
        <authorList>
            <person name="Rongchong L."/>
        </authorList>
    </citation>
    <scope>NUCLEOTIDE SEQUENCE</scope>
    <source>
        <strain evidence="1">81SQS9</strain>
    </source>
</reference>
<accession>A0ACB9T6E5</accession>
<comment type="caution">
    <text evidence="1">The sequence shown here is derived from an EMBL/GenBank/DDBJ whole genome shotgun (WGS) entry which is preliminary data.</text>
</comment>
<dbReference type="Proteomes" id="UP001056778">
    <property type="component" value="Chromosome 4"/>
</dbReference>
<gene>
    <name evidence="1" type="ORF">MML48_4g00002721</name>
</gene>
<sequence>MKARGTSGNMVPAETNNDNNQEDQDPAIPCTTLSNNNNEDQTNIPNRRPKKATQNITSYESTLLRILQQKQNEEISEDKQFALMLVPMLQNLNDDHKHYAKVEILNVMSYAKNYYRPVPVVPYPGAHCSNIVPPPSFTQAANFQTLSQCPTTNFQSQPLQTISQPPLTHNQISECSASNYYSQFSENLLSPNSSRDYSVASSPALSENNSELFDMSNQ</sequence>
<proteinExistence type="predicted"/>
<keyword evidence="2" id="KW-1185">Reference proteome</keyword>
<name>A0ACB9T6E5_HOLOL</name>
<evidence type="ECO:0000313" key="1">
    <source>
        <dbReference type="EMBL" id="KAI4462366.1"/>
    </source>
</evidence>
<protein>
    <submittedName>
        <fullName evidence="1">Uncharacterized protein</fullName>
    </submittedName>
</protein>